<dbReference type="RefSeq" id="WP_235130107.1">
    <property type="nucleotide sequence ID" value="NZ_JACSGT010000001.1"/>
</dbReference>
<name>A0ABS9C1A5_9FLAO</name>
<dbReference type="Proteomes" id="UP001430374">
    <property type="component" value="Unassembled WGS sequence"/>
</dbReference>
<reference evidence="1" key="1">
    <citation type="submission" date="2021-08" db="EMBL/GenBank/DDBJ databases">
        <title>Complete genome sequence of Chryseobacterium sp strain PS-8.</title>
        <authorList>
            <person name="Das S.K."/>
        </authorList>
    </citation>
    <scope>NUCLEOTIDE SEQUENCE</scope>
    <source>
        <strain evidence="1">PS-8</strain>
    </source>
</reference>
<sequence>MKTNYLFPLISLLFTISIYGQDKNRLSQDFSDLKELNQKFIDYQALKVKISKEEKDLIKLKEQSPPTQQNNQDLATYSQSLKDKKELLTEREDYPMFTQRAMDKMFIQYQSVLSGSGLQNGAVKSLVASLDDKGIQFSYNRRLTKHNFFYNLSIAGKTEEANDDGFLTIFSKNKFLNNNIVYSAGGDVFWFFKGSKSFTADQKESLHLRINDLLFKNYGDQQKKNYNKIEKVISEVDRTMLKYNKIDENGNREISFAELQTLQQNLKKLKEEGIIKTDNLTDKIEILKSIKTFKQFEADTYSKNKILMEADSLQIKANSNIGQHWLALGAKYNVNAVDLLDSNFPSDSLRIKDYTNDYVSLRLSYNYFRKFSKISLVFSPTINFSNQRNFKSKDLMTSQKIKSYNVAGSEYQISTDDPVQFYERRENRVNVYSVEFPTSLYMKEMKFGFDLNFKVGVNDPNNNNISAKFGVYVPIKNSENKVINIEPLIRFVKLFSSGQNNFIKDNVQVGFILAVTLPTYTKI</sequence>
<dbReference type="EMBL" id="JACSGT010000001">
    <property type="protein sequence ID" value="MCF2218335.1"/>
    <property type="molecule type" value="Genomic_DNA"/>
</dbReference>
<dbReference type="InterPro" id="IPR018247">
    <property type="entry name" value="EF_Hand_1_Ca_BS"/>
</dbReference>
<organism evidence="1 2">
    <name type="scientific">Chryseobacterium indicum</name>
    <dbReference type="NCBI Taxonomy" id="2766954"/>
    <lineage>
        <taxon>Bacteria</taxon>
        <taxon>Pseudomonadati</taxon>
        <taxon>Bacteroidota</taxon>
        <taxon>Flavobacteriia</taxon>
        <taxon>Flavobacteriales</taxon>
        <taxon>Weeksellaceae</taxon>
        <taxon>Chryseobacterium group</taxon>
        <taxon>Chryseobacterium</taxon>
    </lineage>
</organism>
<evidence type="ECO:0008006" key="3">
    <source>
        <dbReference type="Google" id="ProtNLM"/>
    </source>
</evidence>
<protein>
    <recommendedName>
        <fullName evidence="3">EF-hand domain-containing protein</fullName>
    </recommendedName>
</protein>
<gene>
    <name evidence="1" type="ORF">H9Q08_03375</name>
</gene>
<comment type="caution">
    <text evidence="1">The sequence shown here is derived from an EMBL/GenBank/DDBJ whole genome shotgun (WGS) entry which is preliminary data.</text>
</comment>
<keyword evidence="2" id="KW-1185">Reference proteome</keyword>
<accession>A0ABS9C1A5</accession>
<dbReference type="PROSITE" id="PS00018">
    <property type="entry name" value="EF_HAND_1"/>
    <property type="match status" value="1"/>
</dbReference>
<proteinExistence type="predicted"/>
<evidence type="ECO:0000313" key="2">
    <source>
        <dbReference type="Proteomes" id="UP001430374"/>
    </source>
</evidence>
<evidence type="ECO:0000313" key="1">
    <source>
        <dbReference type="EMBL" id="MCF2218335.1"/>
    </source>
</evidence>